<evidence type="ECO:0000313" key="9">
    <source>
        <dbReference type="Proteomes" id="UP000183174"/>
    </source>
</evidence>
<dbReference type="SUPFAM" id="SSF51905">
    <property type="entry name" value="FAD/NAD(P)-binding domain"/>
    <property type="match status" value="1"/>
</dbReference>
<dbReference type="RefSeq" id="WP_083235134.1">
    <property type="nucleotide sequence ID" value="NZ_FMAE01000008.1"/>
</dbReference>
<proteinExistence type="inferred from homology"/>
<keyword evidence="4" id="KW-0274">FAD</keyword>
<dbReference type="Pfam" id="PF00890">
    <property type="entry name" value="FAD_binding_2"/>
    <property type="match status" value="1"/>
</dbReference>
<feature type="domain" description="FAD-dependent oxidoreductase 2 FAD-binding" evidence="6">
    <location>
        <begin position="26"/>
        <end position="58"/>
    </location>
</feature>
<gene>
    <name evidence="8" type="ORF">GA0061099_1008362</name>
</gene>
<reference evidence="8 9" key="1">
    <citation type="submission" date="2016-08" db="EMBL/GenBank/DDBJ databases">
        <authorList>
            <person name="Seilhamer J.J."/>
        </authorList>
    </citation>
    <scope>NUCLEOTIDE SEQUENCE [LARGE SCALE GENOMIC DNA]</scope>
    <source>
        <strain evidence="8 9">CCBAU 10071</strain>
    </source>
</reference>
<dbReference type="Proteomes" id="UP000183174">
    <property type="component" value="Unassembled WGS sequence"/>
</dbReference>
<name>A0A1C3X2Z2_9BRAD</name>
<dbReference type="InterPro" id="IPR007867">
    <property type="entry name" value="GMC_OxRtase_C"/>
</dbReference>
<dbReference type="InterPro" id="IPR003953">
    <property type="entry name" value="FAD-dep_OxRdtase_2_FAD-bd"/>
</dbReference>
<dbReference type="AlphaFoldDB" id="A0A1C3X2Z2"/>
<feature type="domain" description="Glucose-methanol-choline oxidoreductase C-terminal" evidence="7">
    <location>
        <begin position="407"/>
        <end position="526"/>
    </location>
</feature>
<evidence type="ECO:0000259" key="6">
    <source>
        <dbReference type="Pfam" id="PF00890"/>
    </source>
</evidence>
<dbReference type="InterPro" id="IPR036188">
    <property type="entry name" value="FAD/NAD-bd_sf"/>
</dbReference>
<protein>
    <submittedName>
        <fullName evidence="8">Choline dehydrogenase</fullName>
    </submittedName>
</protein>
<evidence type="ECO:0000256" key="5">
    <source>
        <dbReference type="ARBA" id="ARBA00023002"/>
    </source>
</evidence>
<evidence type="ECO:0000256" key="4">
    <source>
        <dbReference type="ARBA" id="ARBA00022827"/>
    </source>
</evidence>
<accession>A0A1C3X2Z2</accession>
<organism evidence="8 9">
    <name type="scientific">Bradyrhizobium yuanmingense</name>
    <dbReference type="NCBI Taxonomy" id="108015"/>
    <lineage>
        <taxon>Bacteria</taxon>
        <taxon>Pseudomonadati</taxon>
        <taxon>Pseudomonadota</taxon>
        <taxon>Alphaproteobacteria</taxon>
        <taxon>Hyphomicrobiales</taxon>
        <taxon>Nitrobacteraceae</taxon>
        <taxon>Bradyrhizobium</taxon>
    </lineage>
</organism>
<evidence type="ECO:0000256" key="3">
    <source>
        <dbReference type="ARBA" id="ARBA00022630"/>
    </source>
</evidence>
<dbReference type="PANTHER" id="PTHR42784">
    <property type="entry name" value="PYRANOSE 2-OXIDASE"/>
    <property type="match status" value="1"/>
</dbReference>
<evidence type="ECO:0000256" key="2">
    <source>
        <dbReference type="ARBA" id="ARBA00010790"/>
    </source>
</evidence>
<dbReference type="PANTHER" id="PTHR42784:SF1">
    <property type="entry name" value="PYRANOSE 2-OXIDASE"/>
    <property type="match status" value="1"/>
</dbReference>
<keyword evidence="3" id="KW-0285">Flavoprotein</keyword>
<dbReference type="Gene3D" id="3.50.50.60">
    <property type="entry name" value="FAD/NAD(P)-binding domain"/>
    <property type="match status" value="2"/>
</dbReference>
<keyword evidence="5" id="KW-0560">Oxidoreductase</keyword>
<evidence type="ECO:0000313" key="8">
    <source>
        <dbReference type="EMBL" id="SCB46374.1"/>
    </source>
</evidence>
<dbReference type="GO" id="GO:0016614">
    <property type="term" value="F:oxidoreductase activity, acting on CH-OH group of donors"/>
    <property type="evidence" value="ECO:0007669"/>
    <property type="project" value="InterPro"/>
</dbReference>
<evidence type="ECO:0000256" key="1">
    <source>
        <dbReference type="ARBA" id="ARBA00001974"/>
    </source>
</evidence>
<dbReference type="SUPFAM" id="SSF54373">
    <property type="entry name" value="FAD-linked reductases, C-terminal domain"/>
    <property type="match status" value="1"/>
</dbReference>
<sequence length="554" mass="59341">MQIGPALSGVLGTTTIEELRRPGAQDAIVIGGGAAGGLAALLLAEAGLRVLVLEAGWQNSPRTTGMRRAIARMSRRLADPATLRLLPPAVVPFGKMALRGLGMLRQPIQSRCSIWGRAPDSFVDDHDLPYVTPRSQPFVWIRARTLGGRVGLPGHGRQYYRLNSSDLAPCDGLSAPWPLEPGELDPWYSMVERRLALAGAMDGVPWQPDSHLSRELEPSLNQFALMAAIRARWPHSRPMLTRFAAPLDALETAALTGRLRCREGAVVRQIDVDRSGRVRGVVWFDQQSGTDVRACAPLVFLCASSLESTRILLLSRSSKGGQGLGAGSDALGRYLMDHIVVTGWGGGAPLKPSPVLEDGCAIYLPRFDARDGPAPLGGRGFGVQLYQFPGGHGRSHFTAVSFGEMLPRAENRVMLHPTRRDIWGIPVLHIDCRYSEADLARARDQAAAIREIAATAGVTLSRVNERPAPPGSAIHECGTARMGIDPATSVLDPNNQCWDAQGLYVTDGACFPSQGTQNPTLTILALTARACHHAVSTVAQTKREAAFGLAGGAS</sequence>
<comment type="cofactor">
    <cofactor evidence="1">
        <name>FAD</name>
        <dbReference type="ChEBI" id="CHEBI:57692"/>
    </cofactor>
</comment>
<dbReference type="Pfam" id="PF05199">
    <property type="entry name" value="GMC_oxred_C"/>
    <property type="match status" value="1"/>
</dbReference>
<evidence type="ECO:0000259" key="7">
    <source>
        <dbReference type="Pfam" id="PF05199"/>
    </source>
</evidence>
<dbReference type="EMBL" id="FMAE01000008">
    <property type="protein sequence ID" value="SCB46374.1"/>
    <property type="molecule type" value="Genomic_DNA"/>
</dbReference>
<comment type="similarity">
    <text evidence="2">Belongs to the GMC oxidoreductase family.</text>
</comment>
<dbReference type="InterPro" id="IPR051473">
    <property type="entry name" value="P2Ox-like"/>
</dbReference>